<feature type="compositionally biased region" description="Basic and acidic residues" evidence="1">
    <location>
        <begin position="508"/>
        <end position="521"/>
    </location>
</feature>
<feature type="compositionally biased region" description="Low complexity" evidence="1">
    <location>
        <begin position="1"/>
        <end position="11"/>
    </location>
</feature>
<sequence>MSSISSSHSQSFYPPQSAQPYRSLFGGPSSQDVADLVPYPDTRRDEFSDQEDFDVVTGERLPLFENDLSDDASYIDSDDDDESGSDRSNYASTSQLPNNRIRGDNRHGSDGPSSPSYRPNHYTGPASTWRTLTAQDRRNAQALDDVRARDLTAHLYNAYALRVRALKITGRLKETQTKQPLSNEMEAFMPPRRWTAWPMPSDEVPRPDEEIRRCLDDAWSLRMQPDPRPSAELEESIMAIMLKTGKERFMAREWESRIRNYPSHHRKASASQPGTQDESTGWESERDIAVDAPLRPVVQADDDVSRRQLRPLTRNILTQLDGLLMGLHRARKGGAAADDSSASEWQSDTESMTSGSLSPKKRKIDNKRERSQSRGRKRTRRSSLGSGSSGSRSPSAHTQSDPTSSQADSRERSRSQSSSRSRSRSTGSDGRRSGSRARLGLRDWSEVLGVASMIGWPPAVVMRTAKRCANMFGEDMAFQVFKEGKVQRDAPEEGGPVWEYAESESESESSHEPEFCPESRTRSPPPSQPPSRQSQSRRTSSRRGTSTRRGGSTSRANSTAPKDGDDSSRLKGKGEHRKNGIVCPIPTCSRHSKGFSRIWNLNLHMKRMHPNYRAKSSDRMSSTGTHDPNDE</sequence>
<organism evidence="4 5">
    <name type="scientific">Aspergillus ellipticus CBS 707.79</name>
    <dbReference type="NCBI Taxonomy" id="1448320"/>
    <lineage>
        <taxon>Eukaryota</taxon>
        <taxon>Fungi</taxon>
        <taxon>Dikarya</taxon>
        <taxon>Ascomycota</taxon>
        <taxon>Pezizomycotina</taxon>
        <taxon>Eurotiomycetes</taxon>
        <taxon>Eurotiomycetidae</taxon>
        <taxon>Eurotiales</taxon>
        <taxon>Aspergillaceae</taxon>
        <taxon>Aspergillus</taxon>
        <taxon>Aspergillus subgen. Circumdati</taxon>
    </lineage>
</organism>
<feature type="region of interest" description="Disordered" evidence="1">
    <location>
        <begin position="335"/>
        <end position="437"/>
    </location>
</feature>
<dbReference type="OrthoDB" id="5412288at2759"/>
<evidence type="ECO:0000313" key="4">
    <source>
        <dbReference type="EMBL" id="PYH92327.1"/>
    </source>
</evidence>
<feature type="compositionally biased region" description="Polar residues" evidence="1">
    <location>
        <begin position="89"/>
        <end position="98"/>
    </location>
</feature>
<dbReference type="Pfam" id="PF10680">
    <property type="entry name" value="RRN9"/>
    <property type="match status" value="1"/>
</dbReference>
<feature type="compositionally biased region" description="Polar residues" evidence="1">
    <location>
        <begin position="619"/>
        <end position="631"/>
    </location>
</feature>
<accession>A0A319DDG8</accession>
<dbReference type="STRING" id="1448320.A0A319DDG8"/>
<feature type="domain" description="C2H2-domain containing protein second zinc finger" evidence="3">
    <location>
        <begin position="583"/>
        <end position="609"/>
    </location>
</feature>
<dbReference type="VEuPathDB" id="FungiDB:BO71DRAFT_442513"/>
<keyword evidence="5" id="KW-1185">Reference proteome</keyword>
<dbReference type="Proteomes" id="UP000247810">
    <property type="component" value="Unassembled WGS sequence"/>
</dbReference>
<reference evidence="4 5" key="1">
    <citation type="submission" date="2018-02" db="EMBL/GenBank/DDBJ databases">
        <title>The genomes of Aspergillus section Nigri reveals drivers in fungal speciation.</title>
        <authorList>
            <consortium name="DOE Joint Genome Institute"/>
            <person name="Vesth T.C."/>
            <person name="Nybo J."/>
            <person name="Theobald S."/>
            <person name="Brandl J."/>
            <person name="Frisvad J.C."/>
            <person name="Nielsen K.F."/>
            <person name="Lyhne E.K."/>
            <person name="Kogle M.E."/>
            <person name="Kuo A."/>
            <person name="Riley R."/>
            <person name="Clum A."/>
            <person name="Nolan M."/>
            <person name="Lipzen A."/>
            <person name="Salamov A."/>
            <person name="Henrissat B."/>
            <person name="Wiebenga A."/>
            <person name="De vries R.P."/>
            <person name="Grigoriev I.V."/>
            <person name="Mortensen U.H."/>
            <person name="Andersen M.R."/>
            <person name="Baker S.E."/>
        </authorList>
    </citation>
    <scope>NUCLEOTIDE SEQUENCE [LARGE SCALE GENOMIC DNA]</scope>
    <source>
        <strain evidence="4 5">CBS 707.79</strain>
    </source>
</reference>
<gene>
    <name evidence="4" type="ORF">BO71DRAFT_442513</name>
</gene>
<evidence type="ECO:0000313" key="5">
    <source>
        <dbReference type="Proteomes" id="UP000247810"/>
    </source>
</evidence>
<protein>
    <submittedName>
        <fullName evidence="4">Uncharacterized protein</fullName>
    </submittedName>
</protein>
<feature type="compositionally biased region" description="Low complexity" evidence="1">
    <location>
        <begin position="530"/>
        <end position="555"/>
    </location>
</feature>
<proteinExistence type="predicted"/>
<feature type="compositionally biased region" description="Low complexity" evidence="1">
    <location>
        <begin position="382"/>
        <end position="395"/>
    </location>
</feature>
<feature type="region of interest" description="Disordered" evidence="1">
    <location>
        <begin position="487"/>
        <end position="589"/>
    </location>
</feature>
<dbReference type="InterPro" id="IPR019622">
    <property type="entry name" value="Rrn9_dom"/>
</dbReference>
<feature type="domain" description="Rrn9" evidence="2">
    <location>
        <begin position="143"/>
        <end position="211"/>
    </location>
</feature>
<feature type="compositionally biased region" description="Polar residues" evidence="1">
    <location>
        <begin position="344"/>
        <end position="357"/>
    </location>
</feature>
<feature type="region of interest" description="Disordered" evidence="1">
    <location>
        <begin position="610"/>
        <end position="631"/>
    </location>
</feature>
<feature type="region of interest" description="Disordered" evidence="1">
    <location>
        <begin position="1"/>
        <end position="133"/>
    </location>
</feature>
<dbReference type="EMBL" id="KZ825919">
    <property type="protein sequence ID" value="PYH92327.1"/>
    <property type="molecule type" value="Genomic_DNA"/>
</dbReference>
<evidence type="ECO:0000256" key="1">
    <source>
        <dbReference type="SAM" id="MobiDB-lite"/>
    </source>
</evidence>
<feature type="compositionally biased region" description="Basic and acidic residues" evidence="1">
    <location>
        <begin position="562"/>
        <end position="573"/>
    </location>
</feature>
<dbReference type="AlphaFoldDB" id="A0A319DDG8"/>
<feature type="region of interest" description="Disordered" evidence="1">
    <location>
        <begin position="262"/>
        <end position="288"/>
    </location>
</feature>
<name>A0A319DDG8_9EURO</name>
<evidence type="ECO:0000259" key="2">
    <source>
        <dbReference type="Pfam" id="PF10680"/>
    </source>
</evidence>
<feature type="compositionally biased region" description="Polar residues" evidence="1">
    <location>
        <begin position="269"/>
        <end position="282"/>
    </location>
</feature>
<dbReference type="InterPro" id="IPR059095">
    <property type="entry name" value="Znf_C2H2_17_2nd"/>
</dbReference>
<evidence type="ECO:0000259" key="3">
    <source>
        <dbReference type="Pfam" id="PF26176"/>
    </source>
</evidence>
<dbReference type="Pfam" id="PF26176">
    <property type="entry name" value="zf_C2H2_17_2"/>
    <property type="match status" value="1"/>
</dbReference>
<feature type="compositionally biased region" description="Low complexity" evidence="1">
    <location>
        <begin position="415"/>
        <end position="428"/>
    </location>
</feature>